<sequence length="66" mass="7272">MSGQEDPGSWVGRLFGWCLLALLAAMALYGAVSIVRSIWLFLCIDLAVAAVIAAVWRLLSSRYRGW</sequence>
<keyword evidence="1" id="KW-1133">Transmembrane helix</keyword>
<dbReference type="RefSeq" id="WP_344069720.1">
    <property type="nucleotide sequence ID" value="NZ_BAAAPN010000107.1"/>
</dbReference>
<evidence type="ECO:0000313" key="2">
    <source>
        <dbReference type="EMBL" id="GAA1778249.1"/>
    </source>
</evidence>
<keyword evidence="3" id="KW-1185">Reference proteome</keyword>
<comment type="caution">
    <text evidence="2">The sequence shown here is derived from an EMBL/GenBank/DDBJ whole genome shotgun (WGS) entry which is preliminary data.</text>
</comment>
<reference evidence="2 3" key="1">
    <citation type="journal article" date="2019" name="Int. J. Syst. Evol. Microbiol.">
        <title>The Global Catalogue of Microorganisms (GCM) 10K type strain sequencing project: providing services to taxonomists for standard genome sequencing and annotation.</title>
        <authorList>
            <consortium name="The Broad Institute Genomics Platform"/>
            <consortium name="The Broad Institute Genome Sequencing Center for Infectious Disease"/>
            <person name="Wu L."/>
            <person name="Ma J."/>
        </authorList>
    </citation>
    <scope>NUCLEOTIDE SEQUENCE [LARGE SCALE GENOMIC DNA]</scope>
    <source>
        <strain evidence="2 3">JCM 15591</strain>
    </source>
</reference>
<protein>
    <submittedName>
        <fullName evidence="2">Uncharacterized protein</fullName>
    </submittedName>
</protein>
<dbReference type="Proteomes" id="UP001501475">
    <property type="component" value="Unassembled WGS sequence"/>
</dbReference>
<feature type="transmembrane region" description="Helical" evidence="1">
    <location>
        <begin position="12"/>
        <end position="32"/>
    </location>
</feature>
<name>A0ABN2L8F1_9MICO</name>
<gene>
    <name evidence="2" type="ORF">GCM10009810_39000</name>
</gene>
<evidence type="ECO:0000256" key="1">
    <source>
        <dbReference type="SAM" id="Phobius"/>
    </source>
</evidence>
<dbReference type="EMBL" id="BAAAPN010000107">
    <property type="protein sequence ID" value="GAA1778249.1"/>
    <property type="molecule type" value="Genomic_DNA"/>
</dbReference>
<keyword evidence="1" id="KW-0812">Transmembrane</keyword>
<feature type="transmembrane region" description="Helical" evidence="1">
    <location>
        <begin position="38"/>
        <end position="59"/>
    </location>
</feature>
<evidence type="ECO:0000313" key="3">
    <source>
        <dbReference type="Proteomes" id="UP001501475"/>
    </source>
</evidence>
<organism evidence="2 3">
    <name type="scientific">Nostocoides vanveenii</name>
    <dbReference type="NCBI Taxonomy" id="330835"/>
    <lineage>
        <taxon>Bacteria</taxon>
        <taxon>Bacillati</taxon>
        <taxon>Actinomycetota</taxon>
        <taxon>Actinomycetes</taxon>
        <taxon>Micrococcales</taxon>
        <taxon>Intrasporangiaceae</taxon>
        <taxon>Nostocoides</taxon>
    </lineage>
</organism>
<proteinExistence type="predicted"/>
<keyword evidence="1" id="KW-0472">Membrane</keyword>
<accession>A0ABN2L8F1</accession>